<dbReference type="SMART" id="SM00786">
    <property type="entry name" value="SHR3_chaperone"/>
    <property type="match status" value="1"/>
</dbReference>
<keyword evidence="1" id="KW-1133">Transmembrane helix</keyword>
<dbReference type="GO" id="GO:0006888">
    <property type="term" value="P:endoplasmic reticulum to Golgi vesicle-mediated transport"/>
    <property type="evidence" value="ECO:0007669"/>
    <property type="project" value="TreeGrafter"/>
</dbReference>
<dbReference type="GO" id="GO:0051082">
    <property type="term" value="F:unfolded protein binding"/>
    <property type="evidence" value="ECO:0007669"/>
    <property type="project" value="TreeGrafter"/>
</dbReference>
<gene>
    <name evidence="2" type="ORF">K437DRAFT_258667</name>
</gene>
<comment type="caution">
    <text evidence="2">The sequence shown here is derived from an EMBL/GenBank/DDBJ whole genome shotgun (WGS) entry which is preliminary data.</text>
</comment>
<dbReference type="AlphaFoldDB" id="A0A066VJF9"/>
<dbReference type="RefSeq" id="XP_013241400.1">
    <property type="nucleotide sequence ID" value="XM_013385946.1"/>
</dbReference>
<sequence length="227" mass="24483">MGGFTSVTVVASAVFLMGTLAMHWTADHLMLWQTPITRQSLLTAHEYYHYTFSDASKTFQSAIVGVACLGAGTAFVKILGGRESNWLFDGASLFLWAAIGVVLSQKVFPSIVALPPLLPLPEANPLNASDLLSILLRDLATANALIAAALVGVVLLQSGQYYSERLEERERMEELDARLRRRQRRLEHEAHATKEKLETAQTGSSAAIAVTTAVSIPAEGTSASSRA</sequence>
<dbReference type="PANTHER" id="PTHR28228:SF1">
    <property type="entry name" value="SECRETORY COMPONENT PROTEIN SHR3"/>
    <property type="match status" value="1"/>
</dbReference>
<dbReference type="Proteomes" id="UP000027361">
    <property type="component" value="Unassembled WGS sequence"/>
</dbReference>
<feature type="transmembrane region" description="Helical" evidence="1">
    <location>
        <begin position="134"/>
        <end position="156"/>
    </location>
</feature>
<dbReference type="Pfam" id="PF08229">
    <property type="entry name" value="SHR3_chaperone"/>
    <property type="match status" value="1"/>
</dbReference>
<keyword evidence="1" id="KW-0472">Membrane</keyword>
<evidence type="ECO:0008006" key="4">
    <source>
        <dbReference type="Google" id="ProtNLM"/>
    </source>
</evidence>
<dbReference type="EMBL" id="JMSN01000091">
    <property type="protein sequence ID" value="KDN40443.1"/>
    <property type="molecule type" value="Genomic_DNA"/>
</dbReference>
<dbReference type="PANTHER" id="PTHR28228">
    <property type="entry name" value="SECRETORY COMPONENT PROTEIN SHR3"/>
    <property type="match status" value="1"/>
</dbReference>
<evidence type="ECO:0000256" key="1">
    <source>
        <dbReference type="SAM" id="Phobius"/>
    </source>
</evidence>
<reference evidence="2 3" key="1">
    <citation type="submission" date="2014-05" db="EMBL/GenBank/DDBJ databases">
        <title>Draft genome sequence of a rare smut relative, Tilletiaria anomala UBC 951.</title>
        <authorList>
            <consortium name="DOE Joint Genome Institute"/>
            <person name="Toome M."/>
            <person name="Kuo A."/>
            <person name="Henrissat B."/>
            <person name="Lipzen A."/>
            <person name="Tritt A."/>
            <person name="Yoshinaga Y."/>
            <person name="Zane M."/>
            <person name="Barry K."/>
            <person name="Grigoriev I.V."/>
            <person name="Spatafora J.W."/>
            <person name="Aimea M.C."/>
        </authorList>
    </citation>
    <scope>NUCLEOTIDE SEQUENCE [LARGE SCALE GENOMIC DNA]</scope>
    <source>
        <strain evidence="2 3">UBC 951</strain>
    </source>
</reference>
<evidence type="ECO:0000313" key="3">
    <source>
        <dbReference type="Proteomes" id="UP000027361"/>
    </source>
</evidence>
<name>A0A066VJF9_TILAU</name>
<dbReference type="HOGENOM" id="CLU_080510_2_0_1"/>
<accession>A0A066VJF9</accession>
<dbReference type="GeneID" id="25265044"/>
<dbReference type="InterPro" id="IPR013248">
    <property type="entry name" value="Psh3/Shr3"/>
</dbReference>
<dbReference type="OMA" id="GGRESNW"/>
<proteinExistence type="predicted"/>
<evidence type="ECO:0000313" key="2">
    <source>
        <dbReference type="EMBL" id="KDN40443.1"/>
    </source>
</evidence>
<organism evidence="2 3">
    <name type="scientific">Tilletiaria anomala (strain ATCC 24038 / CBS 436.72 / UBC 951)</name>
    <dbReference type="NCBI Taxonomy" id="1037660"/>
    <lineage>
        <taxon>Eukaryota</taxon>
        <taxon>Fungi</taxon>
        <taxon>Dikarya</taxon>
        <taxon>Basidiomycota</taxon>
        <taxon>Ustilaginomycotina</taxon>
        <taxon>Exobasidiomycetes</taxon>
        <taxon>Georgefischeriales</taxon>
        <taxon>Tilletiariaceae</taxon>
        <taxon>Tilletiaria</taxon>
    </lineage>
</organism>
<keyword evidence="1" id="KW-0812">Transmembrane</keyword>
<dbReference type="GO" id="GO:0005789">
    <property type="term" value="C:endoplasmic reticulum membrane"/>
    <property type="evidence" value="ECO:0007669"/>
    <property type="project" value="TreeGrafter"/>
</dbReference>
<keyword evidence="3" id="KW-1185">Reference proteome</keyword>
<dbReference type="OrthoDB" id="5229808at2759"/>
<feature type="transmembrane region" description="Helical" evidence="1">
    <location>
        <begin position="59"/>
        <end position="79"/>
    </location>
</feature>
<dbReference type="InParanoid" id="A0A066VJF9"/>
<feature type="transmembrane region" description="Helical" evidence="1">
    <location>
        <begin position="91"/>
        <end position="114"/>
    </location>
</feature>
<protein>
    <recommendedName>
        <fullName evidence="4">Shr3 amino acid permease chaperone</fullName>
    </recommendedName>
</protein>
<feature type="transmembrane region" description="Helical" evidence="1">
    <location>
        <begin position="7"/>
        <end position="26"/>
    </location>
</feature>